<gene>
    <name evidence="6" type="primary">ORF92</name>
    <name evidence="6" type="ORF">MRV_0096</name>
</gene>
<evidence type="ECO:0000313" key="6">
    <source>
        <dbReference type="EMBL" id="APZ76307.1"/>
    </source>
</evidence>
<dbReference type="Gene3D" id="3.40.50.300">
    <property type="entry name" value="P-loop containing nucleotide triphosphate hydrolases"/>
    <property type="match status" value="2"/>
</dbReference>
<evidence type="ECO:0000256" key="3">
    <source>
        <dbReference type="ARBA" id="ARBA00022806"/>
    </source>
</evidence>
<keyword evidence="2" id="KW-0378">Hydrolase</keyword>
<dbReference type="InterPro" id="IPR027417">
    <property type="entry name" value="P-loop_NTPase"/>
</dbReference>
<accession>A0A1P8VIZ6</accession>
<keyword evidence="7" id="KW-1185">Reference proteome</keyword>
<evidence type="ECO:0000259" key="5">
    <source>
        <dbReference type="Pfam" id="PF02689"/>
    </source>
</evidence>
<keyword evidence="1" id="KW-0547">Nucleotide-binding</keyword>
<dbReference type="GO" id="GO:0005524">
    <property type="term" value="F:ATP binding"/>
    <property type="evidence" value="ECO:0007669"/>
    <property type="project" value="UniProtKB-KW"/>
</dbReference>
<evidence type="ECO:0000313" key="7">
    <source>
        <dbReference type="Proteomes" id="UP000202182"/>
    </source>
</evidence>
<dbReference type="GO" id="GO:0004386">
    <property type="term" value="F:helicase activity"/>
    <property type="evidence" value="ECO:0007669"/>
    <property type="project" value="UniProtKB-KW"/>
</dbReference>
<name>A0A1P8VIZ6_9BETA</name>
<reference evidence="6" key="1">
    <citation type="submission" date="2016-12" db="EMBL/GenBank/DDBJ databases">
        <title>A murine herpesvirus closely related to ubiquitous human herpesviruses causes T-cell depletion.</title>
        <authorList>
            <person name="Patel S.J."/>
            <person name="Zhao G."/>
            <person name="Penna V.R."/>
            <person name="Park E."/>
            <person name="Lauron E.J."/>
            <person name="Harvey I.B."/>
            <person name="Beatty W.L."/>
            <person name="Plougastel-Douglas B."/>
            <person name="Poursine-Laurent J."/>
            <person name="Fremont D.H."/>
            <person name="Wang D."/>
            <person name="Yokoyama W.M."/>
        </authorList>
    </citation>
    <scope>NUCLEOTIDE SEQUENCE [LARGE SCALE GENOMIC DNA]</scope>
    <source>
        <strain evidence="6">YOK1</strain>
    </source>
</reference>
<evidence type="ECO:0000256" key="4">
    <source>
        <dbReference type="ARBA" id="ARBA00022840"/>
    </source>
</evidence>
<dbReference type="InterPro" id="IPR003840">
    <property type="entry name" value="DNA_helicase_dom"/>
</dbReference>
<dbReference type="KEGG" id="vg:30999433"/>
<evidence type="ECO:0000256" key="2">
    <source>
        <dbReference type="ARBA" id="ARBA00022801"/>
    </source>
</evidence>
<dbReference type="EMBL" id="KY355735">
    <property type="protein sequence ID" value="APZ76307.1"/>
    <property type="molecule type" value="Genomic_DNA"/>
</dbReference>
<dbReference type="SUPFAM" id="SSF52540">
    <property type="entry name" value="P-loop containing nucleoside triphosphate hydrolases"/>
    <property type="match status" value="2"/>
</dbReference>
<protein>
    <submittedName>
        <fullName evidence="6">Helicase primase subunit/complex protein</fullName>
    </submittedName>
</protein>
<dbReference type="Pfam" id="PF02689">
    <property type="entry name" value="Herpes_Helicase"/>
    <property type="match status" value="1"/>
</dbReference>
<evidence type="ECO:0000256" key="1">
    <source>
        <dbReference type="ARBA" id="ARBA00022741"/>
    </source>
</evidence>
<dbReference type="OrthoDB" id="496at10239"/>
<dbReference type="GO" id="GO:0016787">
    <property type="term" value="F:hydrolase activity"/>
    <property type="evidence" value="ECO:0007669"/>
    <property type="project" value="UniProtKB-KW"/>
</dbReference>
<dbReference type="CDD" id="cd18809">
    <property type="entry name" value="SF1_C_RecD"/>
    <property type="match status" value="1"/>
</dbReference>
<keyword evidence="4" id="KW-0067">ATP-binding</keyword>
<sequence length="825" mass="93996">MSFLGGRYDNKFVLNMTSAAKIEQIVDKVTELSQEKLTEPLPPYWFNNILDPEVELNPKFLDAKNIGEDELAQPLPFLPFKVLLITGTAGAGKTSSIQTISANINCITSATTSIAAQNLSAVLNRSKYAQVKTIYKVFGFTSCHVSMCERQATVPTVINIETQQKYDFSIYWNIISDIANTALVTFNETKTKKEFPDLCESNVIVIDESGMAIRHILHTVVFFYWYYNGLYDTHLYRSGSIPCIVCVGSPTQTGALVTQFDPVTQNKEIRRGIDVLSALICDEILSDYCNINFNWVMFINNKRCIDFDFGKLLKHMEFGLPLDNDLIEYVDNFVRPASFIREPTNEIQTTRLFLSHNEVQTYFKLLHEQIAIKDQYRLFEFPVYCIVNNQEFERYKEHIGNLDLTVSKWFKLNLYRINTYSQFIDQDISSHISVDEKVLEDGVVEETIITCNVKHVRNSSIGVNAKMKCCFVGYSGTFDNFVELLQSDLFIERASCEQAIHAYSFLSGLLYAGMFSFCCSTHISIELMKELRAVNMPTIDFLQNQEGGIANDIETPVENSDETDEIYNFEAINALEDIEMLEEDLYTDSFFTKYNIPPTNTLSFEDVSLMYNVFKDIFINRYNIMQKNTNGEFGKSMLVTYNRNNVSRKKDGEIYSHMGNFSGMLSFAVPSNSYTLEGFTFNPVSSLIGEKMIPNNIYAKGLPRLVVKDSLGFISILENNIAKFVDYSSGEGFNLCSVIDYGIVSNVAMTITKSQGLTLHRVAIDFGNDPKNLKLSSIYVAMSRVVDPNNLIMNLNPLRYQYENDNIISHYIIRALKNRNTHLIF</sequence>
<keyword evidence="3 6" id="KW-0347">Helicase</keyword>
<dbReference type="Proteomes" id="UP000202182">
    <property type="component" value="Segment"/>
</dbReference>
<feature type="domain" description="DNA replication helicase" evidence="5">
    <location>
        <begin position="7"/>
        <end position="825"/>
    </location>
</feature>
<organism evidence="6">
    <name type="scientific">Murid betaherpesvirus 3</name>
    <dbReference type="NCBI Taxonomy" id="2560603"/>
    <lineage>
        <taxon>Viruses</taxon>
        <taxon>Duplodnaviria</taxon>
        <taxon>Heunggongvirae</taxon>
        <taxon>Peploviricota</taxon>
        <taxon>Herviviricetes</taxon>
        <taxon>Herpesvirales</taxon>
        <taxon>Orthoherpesviridae</taxon>
        <taxon>Betaherpesvirinae</taxon>
        <taxon>Roseolovirus</taxon>
        <taxon>Roseolovirus muridbeta3</taxon>
    </lineage>
</organism>
<proteinExistence type="predicted"/>